<evidence type="ECO:0000256" key="1">
    <source>
        <dbReference type="ARBA" id="ARBA00023002"/>
    </source>
</evidence>
<dbReference type="InterPro" id="IPR023210">
    <property type="entry name" value="NADP_OxRdtase_dom"/>
</dbReference>
<dbReference type="SUPFAM" id="SSF51430">
    <property type="entry name" value="NAD(P)-linked oxidoreductase"/>
    <property type="match status" value="1"/>
</dbReference>
<dbReference type="InterPro" id="IPR050791">
    <property type="entry name" value="Aldo-Keto_reductase"/>
</dbReference>
<dbReference type="PANTHER" id="PTHR43625">
    <property type="entry name" value="AFLATOXIN B1 ALDEHYDE REDUCTASE"/>
    <property type="match status" value="1"/>
</dbReference>
<dbReference type="EMBL" id="LGUS01000182">
    <property type="protein sequence ID" value="KOG32616.1"/>
    <property type="molecule type" value="Genomic_DNA"/>
</dbReference>
<dbReference type="Proteomes" id="UP000037251">
    <property type="component" value="Unassembled WGS sequence"/>
</dbReference>
<dbReference type="GO" id="GO:0005737">
    <property type="term" value="C:cytoplasm"/>
    <property type="evidence" value="ECO:0007669"/>
    <property type="project" value="TreeGrafter"/>
</dbReference>
<evidence type="ECO:0000313" key="4">
    <source>
        <dbReference type="Proteomes" id="UP000037251"/>
    </source>
</evidence>
<organism evidence="3 4">
    <name type="scientific">Streptomyces resistomycificus</name>
    <dbReference type="NCBI Taxonomy" id="67356"/>
    <lineage>
        <taxon>Bacteria</taxon>
        <taxon>Bacillati</taxon>
        <taxon>Actinomycetota</taxon>
        <taxon>Actinomycetes</taxon>
        <taxon>Kitasatosporales</taxon>
        <taxon>Streptomycetaceae</taxon>
        <taxon>Streptomyces</taxon>
        <taxon>Streptomyces aurantiacus group</taxon>
    </lineage>
</organism>
<sequence length="261" mass="27810">MTCPPGGSLLVAGKTVSRLGLGTMRLAGPGNWGAPPDPAAALRLLRTAVGEGGVTHIDTADAYGPHTVEELIRRALHPYGDDLLVATKVGLIRPGPGVYEPLCRPAHLRHAVEASLRRLGCERLSLCYLHRVDAAVPLGDQLGALTDLRDEGKIAHIGLSRVSVEEIDRARALTPIAAVQNPMNLAQAHDEALEHCRRAHIPYVAYRPLGKGRLIGEGLPRVLGRLLDLGPHVALIPGTTREDHLLQLVRAARAARPAPPA</sequence>
<gene>
    <name evidence="3" type="ORF">ADK37_26475</name>
</gene>
<dbReference type="GO" id="GO:0016491">
    <property type="term" value="F:oxidoreductase activity"/>
    <property type="evidence" value="ECO:0007669"/>
    <property type="project" value="UniProtKB-KW"/>
</dbReference>
<evidence type="ECO:0000259" key="2">
    <source>
        <dbReference type="Pfam" id="PF00248"/>
    </source>
</evidence>
<dbReference type="OrthoDB" id="9768793at2"/>
<dbReference type="CDD" id="cd19088">
    <property type="entry name" value="AKR_AKR13B1"/>
    <property type="match status" value="1"/>
</dbReference>
<accession>A0A0L8L3G1</accession>
<dbReference type="Gene3D" id="3.20.20.100">
    <property type="entry name" value="NADP-dependent oxidoreductase domain"/>
    <property type="match status" value="1"/>
</dbReference>
<protein>
    <submittedName>
        <fullName evidence="3">Aldo/keto reductase</fullName>
    </submittedName>
</protein>
<keyword evidence="4" id="KW-1185">Reference proteome</keyword>
<name>A0A0L8L3G1_9ACTN</name>
<reference evidence="4" key="1">
    <citation type="submission" date="2015-07" db="EMBL/GenBank/DDBJ databases">
        <authorList>
            <person name="Ju K.-S."/>
            <person name="Doroghazi J.R."/>
            <person name="Metcalf W.W."/>
        </authorList>
    </citation>
    <scope>NUCLEOTIDE SEQUENCE [LARGE SCALE GENOMIC DNA]</scope>
    <source>
        <strain evidence="4">NRRL 2290</strain>
    </source>
</reference>
<keyword evidence="1" id="KW-0560">Oxidoreductase</keyword>
<evidence type="ECO:0000313" key="3">
    <source>
        <dbReference type="EMBL" id="KOG32616.1"/>
    </source>
</evidence>
<dbReference type="Pfam" id="PF00248">
    <property type="entry name" value="Aldo_ket_red"/>
    <property type="match status" value="1"/>
</dbReference>
<feature type="domain" description="NADP-dependent oxidoreductase" evidence="2">
    <location>
        <begin position="18"/>
        <end position="216"/>
    </location>
</feature>
<dbReference type="PATRIC" id="fig|67356.5.peg.5673"/>
<dbReference type="PANTHER" id="PTHR43625:SF40">
    <property type="entry name" value="ALDO-KETO REDUCTASE YAKC [NADP(+)]"/>
    <property type="match status" value="1"/>
</dbReference>
<dbReference type="InterPro" id="IPR036812">
    <property type="entry name" value="NAD(P)_OxRdtase_dom_sf"/>
</dbReference>
<dbReference type="STRING" id="67356.AQJ84_39570"/>
<comment type="caution">
    <text evidence="3">The sequence shown here is derived from an EMBL/GenBank/DDBJ whole genome shotgun (WGS) entry which is preliminary data.</text>
</comment>
<dbReference type="AlphaFoldDB" id="A0A0L8L3G1"/>
<dbReference type="eggNOG" id="COG0667">
    <property type="taxonomic scope" value="Bacteria"/>
</dbReference>
<proteinExistence type="predicted"/>